<evidence type="ECO:0000313" key="2">
    <source>
        <dbReference type="EMBL" id="EGL82239.1"/>
    </source>
</evidence>
<evidence type="ECO:0000313" key="3">
    <source>
        <dbReference type="EMBL" id="QZT32746.1"/>
    </source>
</evidence>
<accession>F5L8V7</accession>
<evidence type="ECO:0000313" key="4">
    <source>
        <dbReference type="Proteomes" id="UP000010716"/>
    </source>
</evidence>
<proteinExistence type="predicted"/>
<dbReference type="KEGG" id="cthu:HUR95_10155"/>
<name>F5L8V7_CALTT</name>
<dbReference type="Proteomes" id="UP000010716">
    <property type="component" value="Unassembled WGS sequence"/>
</dbReference>
<evidence type="ECO:0000313" key="5">
    <source>
        <dbReference type="Proteomes" id="UP000825179"/>
    </source>
</evidence>
<organism evidence="2 4">
    <name type="scientific">Caldalkalibacillus thermarum (strain TA2.A1)</name>
    <dbReference type="NCBI Taxonomy" id="986075"/>
    <lineage>
        <taxon>Bacteria</taxon>
        <taxon>Bacillati</taxon>
        <taxon>Bacillota</taxon>
        <taxon>Bacilli</taxon>
        <taxon>Bacillales</taxon>
        <taxon>Bacillaceae</taxon>
        <taxon>Caldalkalibacillus</taxon>
    </lineage>
</organism>
<dbReference type="RefSeq" id="WP_007505583.1">
    <property type="nucleotide sequence ID" value="NZ_AFCE01000153.1"/>
</dbReference>
<dbReference type="AlphaFoldDB" id="F5L8V7"/>
<evidence type="ECO:0000256" key="1">
    <source>
        <dbReference type="SAM" id="MobiDB-lite"/>
    </source>
</evidence>
<keyword evidence="5" id="KW-1185">Reference proteome</keyword>
<dbReference type="EMBL" id="CP082237">
    <property type="protein sequence ID" value="QZT32746.1"/>
    <property type="molecule type" value="Genomic_DNA"/>
</dbReference>
<protein>
    <submittedName>
        <fullName evidence="2">Uncharacterized protein</fullName>
    </submittedName>
</protein>
<reference evidence="3 5" key="2">
    <citation type="journal article" date="2020" name="Extremophiles">
        <title>Genomic analysis of Caldalkalibacillus thermarum TA2.A1 reveals aerobic alkaliphilic metabolism and evolutionary hallmarks linking alkaliphilic bacteria and plant life.</title>
        <authorList>
            <person name="de Jong S.I."/>
            <person name="van den Broek M.A."/>
            <person name="Merkel A.Y."/>
            <person name="de la Torre Cortes P."/>
            <person name="Kalamorz F."/>
            <person name="Cook G.M."/>
            <person name="van Loosdrecht M.C.M."/>
            <person name="McMillan D.G.G."/>
        </authorList>
    </citation>
    <scope>NUCLEOTIDE SEQUENCE [LARGE SCALE GENOMIC DNA]</scope>
    <source>
        <strain evidence="3 5">TA2.A1</strain>
    </source>
</reference>
<feature type="region of interest" description="Disordered" evidence="1">
    <location>
        <begin position="1"/>
        <end position="22"/>
    </location>
</feature>
<dbReference type="Proteomes" id="UP000825179">
    <property type="component" value="Chromosome"/>
</dbReference>
<reference evidence="3" key="3">
    <citation type="submission" date="2021-08" db="EMBL/GenBank/DDBJ databases">
        <authorList>
            <person name="de Jong S."/>
            <person name="van den Broek M."/>
            <person name="Merkel A."/>
            <person name="de la Torre Cortes P."/>
            <person name="Kalamorz F."/>
            <person name="Cook G."/>
            <person name="van Loosdrecht M."/>
            <person name="McMillan D."/>
        </authorList>
    </citation>
    <scope>NUCLEOTIDE SEQUENCE</scope>
    <source>
        <strain evidence="3">TA2.A1</strain>
    </source>
</reference>
<sequence>MRSEPLDRPTPPSFQDSWDAPYHPDLFEQTKKWYRPHAALEKNRREEMTYRHIFFPHHI</sequence>
<gene>
    <name evidence="2" type="ORF">CathTA2_2262</name>
    <name evidence="3" type="ORF">HUR95_10155</name>
</gene>
<reference evidence="2 4" key="1">
    <citation type="journal article" date="2011" name="J. Bacteriol.">
        <title>Draft genome sequence of the thermoalkaliphilic Caldalkalibacillus thermarum strain TA2.A1.</title>
        <authorList>
            <person name="Kalamorz F."/>
            <person name="Keis S."/>
            <person name="McMillan D.G."/>
            <person name="Olsson K."/>
            <person name="Stanton J.A."/>
            <person name="Stockwell P."/>
            <person name="Black M.A."/>
            <person name="Klingeman D.M."/>
            <person name="Land M.L."/>
            <person name="Han C.S."/>
            <person name="Martin S.L."/>
            <person name="Becher S.A."/>
            <person name="Peddie C.J."/>
            <person name="Morgan H.W."/>
            <person name="Matthies D."/>
            <person name="Preiss L."/>
            <person name="Meier T."/>
            <person name="Brown S.D."/>
            <person name="Cook G.M."/>
        </authorList>
    </citation>
    <scope>NUCLEOTIDE SEQUENCE [LARGE SCALE GENOMIC DNA]</scope>
    <source>
        <strain evidence="2 4">TA2.A1</strain>
    </source>
</reference>
<dbReference type="EMBL" id="AFCE01000153">
    <property type="protein sequence ID" value="EGL82239.1"/>
    <property type="molecule type" value="Genomic_DNA"/>
</dbReference>